<proteinExistence type="predicted"/>
<dbReference type="AlphaFoldDB" id="U5DDP6"/>
<dbReference type="HOGENOM" id="CLU_056268_0_0_1"/>
<name>U5DDP6_AMBTC</name>
<evidence type="ECO:0000313" key="2">
    <source>
        <dbReference type="Proteomes" id="UP000017836"/>
    </source>
</evidence>
<dbReference type="EMBL" id="KI392058">
    <property type="protein sequence ID" value="ERN20679.1"/>
    <property type="molecule type" value="Genomic_DNA"/>
</dbReference>
<organism evidence="1 2">
    <name type="scientific">Amborella trichopoda</name>
    <dbReference type="NCBI Taxonomy" id="13333"/>
    <lineage>
        <taxon>Eukaryota</taxon>
        <taxon>Viridiplantae</taxon>
        <taxon>Streptophyta</taxon>
        <taxon>Embryophyta</taxon>
        <taxon>Tracheophyta</taxon>
        <taxon>Spermatophyta</taxon>
        <taxon>Magnoliopsida</taxon>
        <taxon>Amborellales</taxon>
        <taxon>Amborellaceae</taxon>
        <taxon>Amborella</taxon>
    </lineage>
</organism>
<reference evidence="2" key="1">
    <citation type="journal article" date="2013" name="Science">
        <title>The Amborella genome and the evolution of flowering plants.</title>
        <authorList>
            <consortium name="Amborella Genome Project"/>
        </authorList>
    </citation>
    <scope>NUCLEOTIDE SEQUENCE [LARGE SCALE GENOMIC DNA]</scope>
</reference>
<dbReference type="Proteomes" id="UP000017836">
    <property type="component" value="Unassembled WGS sequence"/>
</dbReference>
<protein>
    <submittedName>
        <fullName evidence="1">Uncharacterized protein</fullName>
    </submittedName>
</protein>
<evidence type="ECO:0000313" key="1">
    <source>
        <dbReference type="EMBL" id="ERN20679.1"/>
    </source>
</evidence>
<sequence>MDSVSGFYAAVAHGLDDLEGSLLCCGGFMSAQWVQQVVSLLRSLHSHLTRLAQTLHLPVGDKWLDEYMDETSKLWDVCHLLKSGASALDHFLHHSSLQLTMTFTDGGSSRQLMRAVTGCRREALGLEEENRLLSEAKALMSLEENQGRCWANSGYAGGFRGVLCAMRMVSSLLLTLLVWALLHSSGSSSPHAEVTGGDGSTAFAGALQRLQQRVGAEIEGRHGILLHEYRRVKGLTEEMWAQLEVRGGQNGNLGGGGFVERVEMLKVWFGMSRTGVEGIVCQLDDLFDEIVEGRKKLLEICSRNR</sequence>
<dbReference type="PANTHER" id="PTHR31509">
    <property type="entry name" value="BPS1-LIKE PROTEIN"/>
    <property type="match status" value="1"/>
</dbReference>
<accession>U5DDP6</accession>
<dbReference type="eggNOG" id="ENOG502QQDC">
    <property type="taxonomic scope" value="Eukaryota"/>
</dbReference>
<dbReference type="Gramene" id="ERN20679">
    <property type="protein sequence ID" value="ERN20679"/>
    <property type="gene ID" value="AMTR_s00070p00193550"/>
</dbReference>
<keyword evidence="2" id="KW-1185">Reference proteome</keyword>
<dbReference type="OrthoDB" id="691840at2759"/>
<gene>
    <name evidence="1" type="ORF">AMTR_s00070p00193550</name>
</gene>
<dbReference type="KEGG" id="atr:18449101"/>
<dbReference type="OMA" id="AQGMLLH"/>